<dbReference type="RefSeq" id="XP_022082285.1">
    <property type="nucleotide sequence ID" value="XM_022226593.1"/>
</dbReference>
<keyword evidence="3" id="KW-0677">Repeat</keyword>
<sequence>MNKLGKHSNLPVILQRPSLLLSHSSASANSHGNDASTHESTSARNTDLGSHLQAVSLFTEVNCNNLQVTSKSETTEQCSTPKKTVKSNSAFSPTWEPEHSSATAEEFKENSLPTSTVPSVDHRSNQIPLYALETTKSCNGSEGLTPSIPTAYLSVSTPNFDADADLSNVAMPVQPVHINIQSVPMYQIVRQRHANVLKSTLTSTVQTNSLSENLPVFEISPLHCSSASEPDSDTLSPQIARNQFSETSSSTLQSPLTVVRKKLPKKAKTKSQQYQCPKCLCRFDRILAQLQHNCHPERTSGGSLRKLPSLKLYKCLECLEEFTNLESKIRHMCSSQKVTEPKRSSSEMKTFKGEKPVTEATGKLRKQGSQKHHQTISSTTASDIHSPEVKTNSKHHRTKHILSKDRGKTRKNLPQTEKEEGKPWGRATAKQFKCGLCSIKYHRVGYLKKHIASHIGSDEYKRSKMPFVCRLCRARFKTSKALISHSAATCHPKKNNAAQRSNNQSPELIGHSFNRDGPVKVLNNTASKSTMCIKDPTASEPRSAGCNFQQRSFQSDKPRSSKNQHKCGFCSLLCDSATALLKHVRGHWNEIFEKPSEPMICSRCNEEFDECVKLFLHVRRNGCTTASDDTSQSDEGEQREEFKTQAAVDRPEGNRNDGQEARASHSHTPEKLRCPHCSLTFWRSEILDVHMQSSHPLLVDETELSLGAAEKFPGINHKVVVKSTQSQNSIVHTVSSDSSISCGDSSDSEHDMDNSMRTSAFRCRCNICKLDFSQWNLLDNHRRTHHPQKVKHLKFGVDQQGGPDEYLDEPPVDIMKDDFFNPCDLCSRVFRHWRSLALHKKAKHQVKSMFARFSAPKKQQNQVIENLPSSHLSTQLHSSTDKNSCVVSEVVELETPGYQHTELQTGDSTEQFSDLSTDVNSLMEQHSLPSSPSDVSPLISVPNINSENKAVDCLSCDNQKILYVELSARLETLSDENISQRHTSPPLSVPKLTVEDLKISSVVSLHTGDFNSKNKALQGSDAQDFSIHSHSSEEKMNRQPMSKEMSCSVDAETSQNAADFLETAPDAKSFQASPTDQGQNTQDAFNILIDSVLALESYGQTNNFTIESIPGSDSVATSNELSNGERGWHHSMKKITFAEAKKMLQVLKKNPVSGCYHCSVCGKWFEHIPLYTSHILAHCQLEKFYCSFCGLTCLNVFAVLHHIIDTHSLTCEPNELTTSPSQSPLIEMVKTDKPASGPKPEMLTSSEGPPSDFSCSSNLQPGTKFPRPLEDYMYQPSRFERNLNCNAETGSYECPLCVFVTKEKSGLIYHLRVHHKKHPYWCRHCRERFSFGVDVQVHFFRCHGDVMEANQQQVHQQLRQTQDSAVRNSLPVMKKFDSSYRTLVSADVDNEHGVLSELTDSASFQSSFEATGLKTASMTTVPPCCPDTGPEQMHGSSSTSNKGDIPQSKLESLLRKTLENPHNSIEVEERLHDDEAKSINCIKDNASVHIKAEPECLKGEVIVKTEALDERNYQNPEWVDQAYCGFDGLQDETVDNLDARDNQPGFEMGTNKVPFVRNAACNQLPDKTHPCSPTYGHTTREMFDKGCFVEGNDKYSELNTTRKENRYLCMSSSDIEVPDLEVGKGCSEKRSHHEDVEVRNETSKPNSPLAELEVQTCSAKPIAETQNADGLEKVVPAGPQSVCKDVREVSGKNSVGESVDDVEGVRLASKSPVAEADPTNPGQPLDDLFQLASDIGIIVTESKLPDCSVNEKCAAQGSSPEPVRDNALQVTKEGKMNLNVVSPTDQDSDNAGSADMILHGDGKVSFRNVSFSDSDSAVLKEDAHPVRNSSKQIFKDNQDEIIEPSVFIQRVLESQTSPNLKRKGILENGTETQDNLKKQKHETTEMEKIVSSPSNISSVEQIAISDGCRESGSSGLQNVEQLDDPNSPHPEEEQVLDDLSNDADIGEDKIMSETLKEMAKNSFTSRILKSFENDCMESVLPQSSLDPDRVTSPPFVAEDNTARTEMMESQDICHRKERHSDNFVNIEQVKDYYMSCMPKIFAVAGNGQMPGFPCGHQVDSSKASLIRPCQQERSIRATVAGDANSSISESSFCLEGSRESEKSDTSESRYPVGDASDSNCPRISSVPDAVEKRRQDSHLIDLLQSSPKCFDQSPCEASFQNPVHEDLFGQGDLDIPRRASLPHSMEEQLSPSTSQQPLYQMRNCAERIARRSYSCEDSLVNHCQKTDLALPQNVGQDFHCPAGNRRNSTDLGQGSRQFLPQETSIVPSPTNQTHFGWSQEQYQHGSNHTSRQSLMHKPKEFSLELSPHTIHYTPYAPPVAAGRQNEGVPDVNSRQFGDYNSQQELRSPNVNSSIVSQKQGQEVFSNQWHHNRRWQQHFNYHSANQNMIGYPKSNDSLNYQFMPHNFHVQAPTPSCSQTSHSQWMGRTFLNSDSHGNMTAPPRNPYSHLWQPLWRNQNSALSSRNSSSSGSSFRYQRLGQPVHPQMRENEDTRRMEGQYTANKSVQQSLFCSTQTRFPLSHSEKTTAHLPQIVSVSSLHPRYLNKTHSL</sequence>
<dbReference type="InterPro" id="IPR050331">
    <property type="entry name" value="Zinc_finger"/>
</dbReference>
<reference evidence="11 12" key="1">
    <citation type="submission" date="2025-04" db="UniProtKB">
        <authorList>
            <consortium name="RefSeq"/>
        </authorList>
    </citation>
    <scope>IDENTIFICATION</scope>
</reference>
<dbReference type="InterPro" id="IPR013087">
    <property type="entry name" value="Znf_C2H2_type"/>
</dbReference>
<gene>
    <name evidence="11 12 13 14 15" type="primary">LOC110974753</name>
</gene>
<feature type="domain" description="C2H2-type" evidence="9">
    <location>
        <begin position="432"/>
        <end position="459"/>
    </location>
</feature>
<evidence type="ECO:0000256" key="1">
    <source>
        <dbReference type="ARBA" id="ARBA00004123"/>
    </source>
</evidence>
<feature type="region of interest" description="Disordered" evidence="8">
    <location>
        <begin position="2314"/>
        <end position="2336"/>
    </location>
</feature>
<feature type="compositionally biased region" description="Basic and acidic residues" evidence="8">
    <location>
        <begin position="1874"/>
        <end position="1888"/>
    </location>
</feature>
<feature type="compositionally biased region" description="Basic residues" evidence="8">
    <location>
        <begin position="392"/>
        <end position="411"/>
    </location>
</feature>
<evidence type="ECO:0000256" key="3">
    <source>
        <dbReference type="ARBA" id="ARBA00022737"/>
    </source>
</evidence>
<feature type="compositionally biased region" description="Acidic residues" evidence="8">
    <location>
        <begin position="1933"/>
        <end position="1944"/>
    </location>
</feature>
<dbReference type="GO" id="GO:0010468">
    <property type="term" value="P:regulation of gene expression"/>
    <property type="evidence" value="ECO:0007669"/>
    <property type="project" value="TreeGrafter"/>
</dbReference>
<feature type="region of interest" description="Disordered" evidence="8">
    <location>
        <begin position="24"/>
        <end position="46"/>
    </location>
</feature>
<feature type="region of interest" description="Disordered" evidence="8">
    <location>
        <begin position="2272"/>
        <end position="2295"/>
    </location>
</feature>
<feature type="compositionally biased region" description="Basic and acidic residues" evidence="8">
    <location>
        <begin position="639"/>
        <end position="670"/>
    </location>
</feature>
<evidence type="ECO:0000313" key="15">
    <source>
        <dbReference type="RefSeq" id="XP_022082289.1"/>
    </source>
</evidence>
<feature type="region of interest" description="Disordered" evidence="8">
    <location>
        <begin position="340"/>
        <end position="424"/>
    </location>
</feature>
<dbReference type="OMA" id="ICHRKER"/>
<feature type="region of interest" description="Disordered" evidence="8">
    <location>
        <begin position="493"/>
        <end position="516"/>
    </location>
</feature>
<feature type="domain" description="C2H2-type" evidence="9">
    <location>
        <begin position="1292"/>
        <end position="1319"/>
    </location>
</feature>
<name>A0A8B7XQK3_ACAPL</name>
<dbReference type="InterPro" id="IPR036236">
    <property type="entry name" value="Znf_C2H2_sf"/>
</dbReference>
<dbReference type="OrthoDB" id="10004641at2759"/>
<feature type="region of interest" description="Disordered" evidence="8">
    <location>
        <begin position="2091"/>
        <end position="2124"/>
    </location>
</feature>
<dbReference type="RefSeq" id="XP_022082289.1">
    <property type="nucleotide sequence ID" value="XM_022226597.1"/>
</dbReference>
<feature type="compositionally biased region" description="Basic and acidic residues" evidence="8">
    <location>
        <begin position="2096"/>
        <end position="2107"/>
    </location>
</feature>
<dbReference type="GeneID" id="110974753"/>
<dbReference type="PROSITE" id="PS50157">
    <property type="entry name" value="ZINC_FINGER_C2H2_2"/>
    <property type="match status" value="4"/>
</dbReference>
<keyword evidence="10" id="KW-1185">Reference proteome</keyword>
<comment type="subcellular location">
    <subcellularLocation>
        <location evidence="1">Nucleus</location>
    </subcellularLocation>
</comment>
<feature type="compositionally biased region" description="Basic and acidic residues" evidence="8">
    <location>
        <begin position="340"/>
        <end position="357"/>
    </location>
</feature>
<keyword evidence="6" id="KW-0539">Nucleus</keyword>
<feature type="compositionally biased region" description="Basic and acidic residues" evidence="8">
    <location>
        <begin position="2484"/>
        <end position="2494"/>
    </location>
</feature>
<dbReference type="SMART" id="SM00355">
    <property type="entry name" value="ZnF_C2H2"/>
    <property type="match status" value="12"/>
</dbReference>
<feature type="region of interest" description="Disordered" evidence="8">
    <location>
        <begin position="1010"/>
        <end position="1049"/>
    </location>
</feature>
<feature type="region of interest" description="Disordered" evidence="8">
    <location>
        <begin position="1620"/>
        <end position="1649"/>
    </location>
</feature>
<feature type="domain" description="C2H2-type" evidence="9">
    <location>
        <begin position="761"/>
        <end position="790"/>
    </location>
</feature>
<dbReference type="KEGG" id="aplc:110974753"/>
<feature type="region of interest" description="Disordered" evidence="8">
    <location>
        <begin position="534"/>
        <end position="564"/>
    </location>
</feature>
<protein>
    <submittedName>
        <fullName evidence="11 12">Uncharacterized protein LOC110974753</fullName>
    </submittedName>
</protein>
<evidence type="ECO:0000313" key="11">
    <source>
        <dbReference type="RefSeq" id="XP_022082285.1"/>
    </source>
</evidence>
<keyword evidence="5" id="KW-0862">Zinc</keyword>
<dbReference type="RefSeq" id="XP_022082288.1">
    <property type="nucleotide sequence ID" value="XM_022226596.1"/>
</dbReference>
<dbReference type="Gene3D" id="3.30.160.60">
    <property type="entry name" value="Classic Zinc Finger"/>
    <property type="match status" value="3"/>
</dbReference>
<feature type="compositionally biased region" description="Polar residues" evidence="8">
    <location>
        <begin position="1010"/>
        <end position="1029"/>
    </location>
</feature>
<feature type="region of interest" description="Disordered" evidence="8">
    <location>
        <begin position="1867"/>
        <end position="1894"/>
    </location>
</feature>
<dbReference type="PANTHER" id="PTHR16515">
    <property type="entry name" value="PR DOMAIN ZINC FINGER PROTEIN"/>
    <property type="match status" value="1"/>
</dbReference>
<dbReference type="GO" id="GO:0005634">
    <property type="term" value="C:nucleus"/>
    <property type="evidence" value="ECO:0007669"/>
    <property type="project" value="UniProtKB-SubCell"/>
</dbReference>
<evidence type="ECO:0000313" key="12">
    <source>
        <dbReference type="RefSeq" id="XP_022082286.1"/>
    </source>
</evidence>
<feature type="compositionally biased region" description="Low complexity" evidence="8">
    <location>
        <begin position="24"/>
        <end position="35"/>
    </location>
</feature>
<feature type="compositionally biased region" description="Polar residues" evidence="8">
    <location>
        <begin position="70"/>
        <end position="92"/>
    </location>
</feature>
<evidence type="ECO:0000256" key="8">
    <source>
        <dbReference type="SAM" id="MobiDB-lite"/>
    </source>
</evidence>
<proteinExistence type="predicted"/>
<evidence type="ECO:0000313" key="13">
    <source>
        <dbReference type="RefSeq" id="XP_022082287.1"/>
    </source>
</evidence>
<dbReference type="RefSeq" id="XP_022082287.1">
    <property type="nucleotide sequence ID" value="XM_022226595.1"/>
</dbReference>
<feature type="region of interest" description="Disordered" evidence="8">
    <location>
        <begin position="70"/>
        <end position="120"/>
    </location>
</feature>
<dbReference type="GO" id="GO:0008270">
    <property type="term" value="F:zinc ion binding"/>
    <property type="evidence" value="ECO:0007669"/>
    <property type="project" value="UniProtKB-KW"/>
</dbReference>
<feature type="compositionally biased region" description="Polar residues" evidence="8">
    <location>
        <begin position="1911"/>
        <end position="1920"/>
    </location>
</feature>
<feature type="compositionally biased region" description="Polar residues" evidence="8">
    <location>
        <begin position="496"/>
        <end position="506"/>
    </location>
</feature>
<evidence type="ECO:0000313" key="10">
    <source>
        <dbReference type="Proteomes" id="UP000694845"/>
    </source>
</evidence>
<organism evidence="10 11">
    <name type="scientific">Acanthaster planci</name>
    <name type="common">Crown-of-thorns starfish</name>
    <dbReference type="NCBI Taxonomy" id="133434"/>
    <lineage>
        <taxon>Eukaryota</taxon>
        <taxon>Metazoa</taxon>
        <taxon>Echinodermata</taxon>
        <taxon>Eleutherozoa</taxon>
        <taxon>Asterozoa</taxon>
        <taxon>Asteroidea</taxon>
        <taxon>Valvatacea</taxon>
        <taxon>Valvatida</taxon>
        <taxon>Acanthasteridae</taxon>
        <taxon>Acanthaster</taxon>
    </lineage>
</organism>
<evidence type="ECO:0000256" key="5">
    <source>
        <dbReference type="ARBA" id="ARBA00022833"/>
    </source>
</evidence>
<feature type="compositionally biased region" description="Polar residues" evidence="8">
    <location>
        <begin position="2272"/>
        <end position="2293"/>
    </location>
</feature>
<feature type="region of interest" description="Disordered" evidence="8">
    <location>
        <begin position="1426"/>
        <end position="1446"/>
    </location>
</feature>
<feature type="compositionally biased region" description="Polar residues" evidence="8">
    <location>
        <begin position="1243"/>
        <end position="1259"/>
    </location>
</feature>
<evidence type="ECO:0000256" key="4">
    <source>
        <dbReference type="ARBA" id="ARBA00022771"/>
    </source>
</evidence>
<dbReference type="RefSeq" id="XP_022082286.1">
    <property type="nucleotide sequence ID" value="XM_022226594.1"/>
</dbReference>
<feature type="compositionally biased region" description="Basic residues" evidence="8">
    <location>
        <begin position="363"/>
        <end position="374"/>
    </location>
</feature>
<feature type="region of interest" description="Disordered" evidence="8">
    <location>
        <begin position="2459"/>
        <end position="2494"/>
    </location>
</feature>
<feature type="region of interest" description="Disordered" evidence="8">
    <location>
        <begin position="625"/>
        <end position="670"/>
    </location>
</feature>
<dbReference type="Proteomes" id="UP000694845">
    <property type="component" value="Unplaced"/>
</dbReference>
<accession>A0A8B7XQK3</accession>
<keyword evidence="4 7" id="KW-0863">Zinc-finger</keyword>
<evidence type="ECO:0000256" key="2">
    <source>
        <dbReference type="ARBA" id="ARBA00022723"/>
    </source>
</evidence>
<dbReference type="PANTHER" id="PTHR16515:SF57">
    <property type="entry name" value="ZINC FINGER PROTEIN 154-LIKE"/>
    <property type="match status" value="1"/>
</dbReference>
<evidence type="ECO:0000313" key="14">
    <source>
        <dbReference type="RefSeq" id="XP_022082288.1"/>
    </source>
</evidence>
<feature type="region of interest" description="Disordered" evidence="8">
    <location>
        <begin position="1215"/>
        <end position="1259"/>
    </location>
</feature>
<feature type="compositionally biased region" description="Basic and acidic residues" evidence="8">
    <location>
        <begin position="1626"/>
        <end position="1642"/>
    </location>
</feature>
<feature type="domain" description="C2H2-type" evidence="9">
    <location>
        <begin position="1156"/>
        <end position="1183"/>
    </location>
</feature>
<dbReference type="SUPFAM" id="SSF57667">
    <property type="entry name" value="beta-beta-alpha zinc fingers"/>
    <property type="match status" value="3"/>
</dbReference>
<keyword evidence="2" id="KW-0479">Metal-binding</keyword>
<feature type="compositionally biased region" description="Low complexity" evidence="8">
    <location>
        <begin position="2459"/>
        <end position="2471"/>
    </location>
</feature>
<dbReference type="PROSITE" id="PS00028">
    <property type="entry name" value="ZINC_FINGER_C2H2_1"/>
    <property type="match status" value="8"/>
</dbReference>
<feature type="region of interest" description="Disordered" evidence="8">
    <location>
        <begin position="1907"/>
        <end position="1944"/>
    </location>
</feature>
<evidence type="ECO:0000256" key="7">
    <source>
        <dbReference type="PROSITE-ProRule" id="PRU00042"/>
    </source>
</evidence>
<evidence type="ECO:0000256" key="6">
    <source>
        <dbReference type="ARBA" id="ARBA00023242"/>
    </source>
</evidence>
<evidence type="ECO:0000259" key="9">
    <source>
        <dbReference type="PROSITE" id="PS50157"/>
    </source>
</evidence>
<feature type="compositionally biased region" description="Polar residues" evidence="8">
    <location>
        <begin position="1215"/>
        <end position="1224"/>
    </location>
</feature>